<comment type="caution">
    <text evidence="2">The sequence shown here is derived from an EMBL/GenBank/DDBJ whole genome shotgun (WGS) entry which is preliminary data.</text>
</comment>
<evidence type="ECO:0000313" key="3">
    <source>
        <dbReference type="Proteomes" id="UP000188320"/>
    </source>
</evidence>
<accession>A0A1R1PHW6</accession>
<feature type="transmembrane region" description="Helical" evidence="1">
    <location>
        <begin position="222"/>
        <end position="238"/>
    </location>
</feature>
<reference evidence="3" key="1">
    <citation type="submission" date="2017-01" db="EMBL/GenBank/DDBJ databases">
        <authorList>
            <person name="Wang Y."/>
            <person name="White M."/>
            <person name="Kvist S."/>
            <person name="Moncalvo J.-M."/>
        </authorList>
    </citation>
    <scope>NUCLEOTIDE SEQUENCE [LARGE SCALE GENOMIC DNA]</scope>
    <source>
        <strain evidence="3">COL-18-3</strain>
    </source>
</reference>
<sequence>MFRSPFASPTVVLSPTFLDSVFPISPIFVLLSWLFPFDFLHLVFVDLLLFLAPITSKNSSTTLPYMAALSDPKTPFVNTINTISYTCNPTFDASPNRPNSSILPTKNPSNIELIAADVPPFPNIISKNLINLGSSTTISNTRLIWFPITSWNTRTSNPTNTFTSISIPSFSSSLLALSTPLLYSPHRSISTSLSLSFSFPISSFCLLSPLLKCTFHASNPHIIILFIIAISILVPTPIPPSPTPTPTPTPALSSSPPTPTPIPAPTLCPHNSIAVTTELHPGSILFIIILLSFSQSTASVPTLSLILSACTFSFSFSSSLSDFTLRPTCSIAVVYPYSIFSLKLHRRSHLPLIQSRLHLMYIIRHHTDSIWPQHLYTRQPLSKQQPIVQHLLCMWNKRSSNLTAHYMSSRHQKLLPSIHRFGWTLSHGTKLRTKYARNDSVLFFALNMSFIFSLFLCPATLKSCSNIFTTCGNNLITNSGASLRFPCSTDTIIIGISAITLNDLLPLCNTFRCCSVCSTPGDAADGVIICAFGPGVSIVAALPTCITSLFSSVSLKISPECSYISNANSRNDFAKFSIVAR</sequence>
<protein>
    <submittedName>
        <fullName evidence="2">Uncharacterized protein</fullName>
    </submittedName>
</protein>
<evidence type="ECO:0000313" key="2">
    <source>
        <dbReference type="EMBL" id="OMH80452.1"/>
    </source>
</evidence>
<keyword evidence="1" id="KW-1133">Transmembrane helix</keyword>
<dbReference type="AlphaFoldDB" id="A0A1R1PHW6"/>
<keyword evidence="3" id="KW-1185">Reference proteome</keyword>
<gene>
    <name evidence="2" type="ORF">AX774_g6109</name>
</gene>
<dbReference type="EMBL" id="LSSK01001183">
    <property type="protein sequence ID" value="OMH80452.1"/>
    <property type="molecule type" value="Genomic_DNA"/>
</dbReference>
<feature type="transmembrane region" description="Helical" evidence="1">
    <location>
        <begin position="441"/>
        <end position="461"/>
    </location>
</feature>
<keyword evidence="1" id="KW-0472">Membrane</keyword>
<keyword evidence="1" id="KW-0812">Transmembrane</keyword>
<name>A0A1R1PHW6_ZANCU</name>
<dbReference type="Proteomes" id="UP000188320">
    <property type="component" value="Unassembled WGS sequence"/>
</dbReference>
<evidence type="ECO:0000256" key="1">
    <source>
        <dbReference type="SAM" id="Phobius"/>
    </source>
</evidence>
<feature type="transmembrane region" description="Helical" evidence="1">
    <location>
        <begin position="39"/>
        <end position="56"/>
    </location>
</feature>
<proteinExistence type="predicted"/>
<organism evidence="2 3">
    <name type="scientific">Zancudomyces culisetae</name>
    <name type="common">Gut fungus</name>
    <name type="synonym">Smittium culisetae</name>
    <dbReference type="NCBI Taxonomy" id="1213189"/>
    <lineage>
        <taxon>Eukaryota</taxon>
        <taxon>Fungi</taxon>
        <taxon>Fungi incertae sedis</taxon>
        <taxon>Zoopagomycota</taxon>
        <taxon>Kickxellomycotina</taxon>
        <taxon>Harpellomycetes</taxon>
        <taxon>Harpellales</taxon>
        <taxon>Legeriomycetaceae</taxon>
        <taxon>Zancudomyces</taxon>
    </lineage>
</organism>